<proteinExistence type="predicted"/>
<accession>A0A1H3NJN2</accession>
<evidence type="ECO:0000313" key="1">
    <source>
        <dbReference type="EMBL" id="SDY88890.1"/>
    </source>
</evidence>
<protein>
    <submittedName>
        <fullName evidence="1">Uncharacterized protein</fullName>
    </submittedName>
</protein>
<name>A0A1H3NJN2_9EURY</name>
<dbReference type="AlphaFoldDB" id="A0A1H3NJN2"/>
<gene>
    <name evidence="1" type="ORF">SAMN05216564_11320</name>
</gene>
<evidence type="ECO:0000313" key="2">
    <source>
        <dbReference type="Proteomes" id="UP000199079"/>
    </source>
</evidence>
<keyword evidence="2" id="KW-1185">Reference proteome</keyword>
<organism evidence="1 2">
    <name type="scientific">Halopenitus persicus</name>
    <dbReference type="NCBI Taxonomy" id="1048396"/>
    <lineage>
        <taxon>Archaea</taxon>
        <taxon>Methanobacteriati</taxon>
        <taxon>Methanobacteriota</taxon>
        <taxon>Stenosarchaea group</taxon>
        <taxon>Halobacteria</taxon>
        <taxon>Halobacteriales</taxon>
        <taxon>Haloferacaceae</taxon>
        <taxon>Halopenitus</taxon>
    </lineage>
</organism>
<sequence>MIETYALTIGVETYEYDGEFYIVGEGHRTPSEVLQHVAANHILLLDQIVELLDDNLSIDRPFFTPVNCFFIC</sequence>
<dbReference type="Proteomes" id="UP000199079">
    <property type="component" value="Unassembled WGS sequence"/>
</dbReference>
<dbReference type="EMBL" id="FNPC01000013">
    <property type="protein sequence ID" value="SDY88890.1"/>
    <property type="molecule type" value="Genomic_DNA"/>
</dbReference>
<reference evidence="2" key="1">
    <citation type="submission" date="2016-10" db="EMBL/GenBank/DDBJ databases">
        <authorList>
            <person name="Varghese N."/>
            <person name="Submissions S."/>
        </authorList>
    </citation>
    <scope>NUCLEOTIDE SEQUENCE [LARGE SCALE GENOMIC DNA]</scope>
    <source>
        <strain evidence="2">DC30,IBRC 10041,KCTC 4046</strain>
    </source>
</reference>